<evidence type="ECO:0000313" key="2">
    <source>
        <dbReference type="EMBL" id="MDT3467762.1"/>
    </source>
</evidence>
<dbReference type="AlphaFoldDB" id="A0AAJ2JB49"/>
<evidence type="ECO:0000256" key="1">
    <source>
        <dbReference type="SAM" id="Phobius"/>
    </source>
</evidence>
<comment type="caution">
    <text evidence="2">The sequence shown here is derived from an EMBL/GenBank/DDBJ whole genome shotgun (WGS) entry which is preliminary data.</text>
</comment>
<dbReference type="RefSeq" id="WP_312561274.1">
    <property type="nucleotide sequence ID" value="NZ_JAVSKO010000003.1"/>
</dbReference>
<accession>A0AAJ2JB49</accession>
<organism evidence="2 3">
    <name type="scientific">Stenotrophomonas maltophilia</name>
    <name type="common">Pseudomonas maltophilia</name>
    <name type="synonym">Xanthomonas maltophilia</name>
    <dbReference type="NCBI Taxonomy" id="40324"/>
    <lineage>
        <taxon>Bacteria</taxon>
        <taxon>Pseudomonadati</taxon>
        <taxon>Pseudomonadota</taxon>
        <taxon>Gammaproteobacteria</taxon>
        <taxon>Lysobacterales</taxon>
        <taxon>Lysobacteraceae</taxon>
        <taxon>Stenotrophomonas</taxon>
        <taxon>Stenotrophomonas maltophilia group</taxon>
    </lineage>
</organism>
<reference evidence="2" key="1">
    <citation type="submission" date="2023-07" db="EMBL/GenBank/DDBJ databases">
        <title>Comparative genomics of clinical Stenotrophomonas maltophilia isolates reveals regions of diversity which correlate with colonization and persistence in vivo.</title>
        <authorList>
            <person name="Mcdaniel M.S."/>
            <person name="Swords W.E."/>
            <person name="Sumpter N.A."/>
            <person name="Lindgren N.R."/>
            <person name="Billiot C.E."/>
        </authorList>
    </citation>
    <scope>NUCLEOTIDE SEQUENCE</scope>
    <source>
        <strain evidence="2">Ism4</strain>
    </source>
</reference>
<evidence type="ECO:0000313" key="3">
    <source>
        <dbReference type="Proteomes" id="UP001251948"/>
    </source>
</evidence>
<sequence>MYGWVRQFINYRSFYLWRARYRYYTRNVDGWMLSSALCLACMAMVLWYYWRVASVPPPRVHPEAAALRVENITHEAIRRIVSVRHGGSVPGEMFSTPEEVRAGTLRSLQVRQLLDSAEAWQLKAHLLADMADYITATGSCFPYECWRVTHRLELLRAAQAENAAINEALASVLAEPLDRMPNLDGGERMRVQSAWSDTFGDAYNQTWLLGDLQAMHARMMLEYPQRAGAPWLARLLTGDAEEPHLYPL</sequence>
<keyword evidence="1" id="KW-0472">Membrane</keyword>
<keyword evidence="1" id="KW-1133">Transmembrane helix</keyword>
<proteinExistence type="predicted"/>
<name>A0AAJ2JB49_STEMA</name>
<protein>
    <recommendedName>
        <fullName evidence="4">Transmembrane protein</fullName>
    </recommendedName>
</protein>
<gene>
    <name evidence="2" type="ORF">ROV92_07105</name>
</gene>
<dbReference type="Proteomes" id="UP001251948">
    <property type="component" value="Unassembled WGS sequence"/>
</dbReference>
<feature type="transmembrane region" description="Helical" evidence="1">
    <location>
        <begin position="30"/>
        <end position="50"/>
    </location>
</feature>
<evidence type="ECO:0008006" key="4">
    <source>
        <dbReference type="Google" id="ProtNLM"/>
    </source>
</evidence>
<dbReference type="EMBL" id="JAVSKO010000003">
    <property type="protein sequence ID" value="MDT3467762.1"/>
    <property type="molecule type" value="Genomic_DNA"/>
</dbReference>
<keyword evidence="1" id="KW-0812">Transmembrane</keyword>